<dbReference type="AlphaFoldDB" id="A0A559J1Y0"/>
<dbReference type="OrthoDB" id="1645729at2"/>
<reference evidence="1 2" key="1">
    <citation type="submission" date="2019-07" db="EMBL/GenBank/DDBJ databases">
        <authorList>
            <person name="Kim J."/>
        </authorList>
    </citation>
    <scope>NUCLEOTIDE SEQUENCE [LARGE SCALE GENOMIC DNA]</scope>
    <source>
        <strain evidence="1 2">N4</strain>
    </source>
</reference>
<proteinExistence type="predicted"/>
<evidence type="ECO:0000313" key="1">
    <source>
        <dbReference type="EMBL" id="TVX93898.1"/>
    </source>
</evidence>
<accession>A0A559J1Y0</accession>
<protein>
    <submittedName>
        <fullName evidence="1">Uncharacterized protein</fullName>
    </submittedName>
</protein>
<dbReference type="Proteomes" id="UP000318102">
    <property type="component" value="Unassembled WGS sequence"/>
</dbReference>
<dbReference type="RefSeq" id="WP_144990831.1">
    <property type="nucleotide sequence ID" value="NZ_VNJK01000001.1"/>
</dbReference>
<dbReference type="EMBL" id="VNJK01000001">
    <property type="protein sequence ID" value="TVX93898.1"/>
    <property type="molecule type" value="Genomic_DNA"/>
</dbReference>
<gene>
    <name evidence="1" type="ORF">FPZ44_13040</name>
</gene>
<keyword evidence="2" id="KW-1185">Reference proteome</keyword>
<sequence length="76" mass="8799">MSRWGFVTACSCYSIFVVESKPFFVQVGSRQKSVTEQVMKRSQSEWCFVNGDNIRIFVRCSGFSSEKQEEIAFIRV</sequence>
<name>A0A559J1Y0_9BACL</name>
<comment type="caution">
    <text evidence="1">The sequence shown here is derived from an EMBL/GenBank/DDBJ whole genome shotgun (WGS) entry which is preliminary data.</text>
</comment>
<organism evidence="1 2">
    <name type="scientific">Paenibacillus agilis</name>
    <dbReference type="NCBI Taxonomy" id="3020863"/>
    <lineage>
        <taxon>Bacteria</taxon>
        <taxon>Bacillati</taxon>
        <taxon>Bacillota</taxon>
        <taxon>Bacilli</taxon>
        <taxon>Bacillales</taxon>
        <taxon>Paenibacillaceae</taxon>
        <taxon>Paenibacillus</taxon>
    </lineage>
</organism>
<evidence type="ECO:0000313" key="2">
    <source>
        <dbReference type="Proteomes" id="UP000318102"/>
    </source>
</evidence>